<organism evidence="1 2">
    <name type="scientific">Enorma phocaeensis</name>
    <dbReference type="NCBI Taxonomy" id="1871019"/>
    <lineage>
        <taxon>Bacteria</taxon>
        <taxon>Bacillati</taxon>
        <taxon>Actinomycetota</taxon>
        <taxon>Coriobacteriia</taxon>
        <taxon>Coriobacteriales</taxon>
        <taxon>Coriobacteriaceae</taxon>
        <taxon>Enorma</taxon>
    </lineage>
</organism>
<reference evidence="1" key="2">
    <citation type="submission" date="2021-09" db="EMBL/GenBank/DDBJ databases">
        <authorList>
            <person name="Gilroy R."/>
        </authorList>
    </citation>
    <scope>NUCLEOTIDE SEQUENCE</scope>
    <source>
        <strain evidence="1">ChiHjej13B12-9602</strain>
    </source>
</reference>
<reference evidence="1" key="1">
    <citation type="journal article" date="2021" name="PeerJ">
        <title>Extensive microbial diversity within the chicken gut microbiome revealed by metagenomics and culture.</title>
        <authorList>
            <person name="Gilroy R."/>
            <person name="Ravi A."/>
            <person name="Getino M."/>
            <person name="Pursley I."/>
            <person name="Horton D.L."/>
            <person name="Alikhan N.F."/>
            <person name="Baker D."/>
            <person name="Gharbi K."/>
            <person name="Hall N."/>
            <person name="Watson M."/>
            <person name="Adriaenssens E.M."/>
            <person name="Foster-Nyarko E."/>
            <person name="Jarju S."/>
            <person name="Secka A."/>
            <person name="Antonio M."/>
            <person name="Oren A."/>
            <person name="Chaudhuri R.R."/>
            <person name="La Ragione R."/>
            <person name="Hildebrand F."/>
            <person name="Pallen M.J."/>
        </authorList>
    </citation>
    <scope>NUCLEOTIDE SEQUENCE</scope>
    <source>
        <strain evidence="1">ChiHjej13B12-9602</strain>
    </source>
</reference>
<accession>A0A921IS47</accession>
<dbReference type="RefSeq" id="WP_273188320.1">
    <property type="nucleotide sequence ID" value="NZ_DYUZ01000002.1"/>
</dbReference>
<dbReference type="AlphaFoldDB" id="A0A921IS47"/>
<evidence type="ECO:0000313" key="2">
    <source>
        <dbReference type="Proteomes" id="UP000753256"/>
    </source>
</evidence>
<protein>
    <submittedName>
        <fullName evidence="1">Uncharacterized protein</fullName>
    </submittedName>
</protein>
<proteinExistence type="predicted"/>
<name>A0A921IS47_9ACTN</name>
<dbReference type="EMBL" id="DYUZ01000002">
    <property type="protein sequence ID" value="HJG36249.1"/>
    <property type="molecule type" value="Genomic_DNA"/>
</dbReference>
<dbReference type="Proteomes" id="UP000753256">
    <property type="component" value="Unassembled WGS sequence"/>
</dbReference>
<evidence type="ECO:0000313" key="1">
    <source>
        <dbReference type="EMBL" id="HJG36249.1"/>
    </source>
</evidence>
<sequence>MSDSMAALSYGDDIEPIAVSLGVEALIAQSIARAVMNRWHLLLDARPVVAAAAAEDC</sequence>
<comment type="caution">
    <text evidence="1">The sequence shown here is derived from an EMBL/GenBank/DDBJ whole genome shotgun (WGS) entry which is preliminary data.</text>
</comment>
<gene>
    <name evidence="1" type="ORF">K8V70_00055</name>
</gene>